<comment type="caution">
    <text evidence="8">The sequence shown here is derived from an EMBL/GenBank/DDBJ whole genome shotgun (WGS) entry which is preliminary data.</text>
</comment>
<dbReference type="HAMAP" id="MF_00479">
    <property type="entry name" value="RsxG_RnfG"/>
    <property type="match status" value="1"/>
</dbReference>
<dbReference type="Pfam" id="PF04205">
    <property type="entry name" value="FMN_bind"/>
    <property type="match status" value="1"/>
</dbReference>
<dbReference type="Proteomes" id="UP000188602">
    <property type="component" value="Unassembled WGS sequence"/>
</dbReference>
<comment type="subunit">
    <text evidence="6">The complex is composed of six subunits: RnfA, RnfB, RnfC, RnfD, RnfE and RnfG.</text>
</comment>
<dbReference type="NCBIfam" id="NF002519">
    <property type="entry name" value="PRK01908.1"/>
    <property type="match status" value="1"/>
</dbReference>
<evidence type="ECO:0000256" key="6">
    <source>
        <dbReference type="HAMAP-Rule" id="MF_00479"/>
    </source>
</evidence>
<keyword evidence="6" id="KW-0472">Membrane</keyword>
<evidence type="ECO:0000256" key="4">
    <source>
        <dbReference type="ARBA" id="ARBA00022643"/>
    </source>
</evidence>
<dbReference type="PIRSF" id="PIRSF006091">
    <property type="entry name" value="E_trnsport_RnfG"/>
    <property type="match status" value="1"/>
</dbReference>
<keyword evidence="2 6" id="KW-0597">Phosphoprotein</keyword>
<keyword evidence="1 6" id="KW-0813">Transport</keyword>
<reference evidence="8 9" key="1">
    <citation type="submission" date="2016-10" db="EMBL/GenBank/DDBJ databases">
        <title>Rodentibacter gen. nov. and new species.</title>
        <authorList>
            <person name="Christensen H."/>
        </authorList>
    </citation>
    <scope>NUCLEOTIDE SEQUENCE [LARGE SCALE GENOMIC DNA]</scope>
    <source>
        <strain evidence="8 9">Ac151</strain>
    </source>
</reference>
<keyword evidence="4 6" id="KW-0288">FMN</keyword>
<name>A0A1V3JN21_9PAST</name>
<dbReference type="EMBL" id="MLHQ01000020">
    <property type="protein sequence ID" value="OOF58210.1"/>
    <property type="molecule type" value="Genomic_DNA"/>
</dbReference>
<keyword evidence="3 6" id="KW-0285">Flavoprotein</keyword>
<dbReference type="InterPro" id="IPR007329">
    <property type="entry name" value="FMN-bd"/>
</dbReference>
<dbReference type="InterPro" id="IPR010209">
    <property type="entry name" value="Ion_transpt_RnfG/RsxG"/>
</dbReference>
<dbReference type="STRING" id="1907939.BKL49_07965"/>
<dbReference type="GO" id="GO:0005886">
    <property type="term" value="C:plasma membrane"/>
    <property type="evidence" value="ECO:0007669"/>
    <property type="project" value="UniProtKB-SubCell"/>
</dbReference>
<dbReference type="RefSeq" id="WP_077424311.1">
    <property type="nucleotide sequence ID" value="NZ_MLHQ01000020.1"/>
</dbReference>
<keyword evidence="5 6" id="KW-0249">Electron transport</keyword>
<accession>A0A1V3JN21</accession>
<comment type="cofactor">
    <cofactor evidence="6">
        <name>FMN</name>
        <dbReference type="ChEBI" id="CHEBI:58210"/>
    </cofactor>
</comment>
<dbReference type="AlphaFoldDB" id="A0A1V3JN21"/>
<dbReference type="PANTHER" id="PTHR36118:SF1">
    <property type="entry name" value="ION-TRANSLOCATING OXIDOREDUCTASE COMPLEX SUBUNIT G"/>
    <property type="match status" value="1"/>
</dbReference>
<feature type="modified residue" description="FMN phosphoryl threonine" evidence="6">
    <location>
        <position position="175"/>
    </location>
</feature>
<keyword evidence="6" id="KW-0812">Transmembrane</keyword>
<dbReference type="SMART" id="SM00900">
    <property type="entry name" value="FMN_bind"/>
    <property type="match status" value="1"/>
</dbReference>
<evidence type="ECO:0000313" key="9">
    <source>
        <dbReference type="Proteomes" id="UP000188602"/>
    </source>
</evidence>
<gene>
    <name evidence="6" type="primary">rnfG</name>
    <name evidence="8" type="ORF">BKL49_07965</name>
</gene>
<organism evidence="8 9">
    <name type="scientific">Rodentibacter myodis</name>
    <dbReference type="NCBI Taxonomy" id="1907939"/>
    <lineage>
        <taxon>Bacteria</taxon>
        <taxon>Pseudomonadati</taxon>
        <taxon>Pseudomonadota</taxon>
        <taxon>Gammaproteobacteria</taxon>
        <taxon>Pasteurellales</taxon>
        <taxon>Pasteurellaceae</taxon>
        <taxon>Rodentibacter</taxon>
    </lineage>
</organism>
<keyword evidence="6" id="KW-1278">Translocase</keyword>
<comment type="subcellular location">
    <subcellularLocation>
        <location evidence="6">Cell inner membrane</location>
        <topology evidence="6">Single-pass membrane protein</topology>
    </subcellularLocation>
</comment>
<dbReference type="GO" id="GO:0022900">
    <property type="term" value="P:electron transport chain"/>
    <property type="evidence" value="ECO:0007669"/>
    <property type="project" value="UniProtKB-UniRule"/>
</dbReference>
<keyword evidence="6" id="KW-1003">Cell membrane</keyword>
<protein>
    <recommendedName>
        <fullName evidence="6">Ion-translocating oxidoreductase complex subunit G</fullName>
        <ecNumber evidence="6">7.-.-.-</ecNumber>
    </recommendedName>
    <alternativeName>
        <fullName evidence="6">Rnf electron transport complex subunit G</fullName>
    </alternativeName>
</protein>
<keyword evidence="6" id="KW-0997">Cell inner membrane</keyword>
<evidence type="ECO:0000256" key="2">
    <source>
        <dbReference type="ARBA" id="ARBA00022553"/>
    </source>
</evidence>
<evidence type="ECO:0000313" key="8">
    <source>
        <dbReference type="EMBL" id="OOF58210.1"/>
    </source>
</evidence>
<evidence type="ECO:0000256" key="3">
    <source>
        <dbReference type="ARBA" id="ARBA00022630"/>
    </source>
</evidence>
<dbReference type="GO" id="GO:0009055">
    <property type="term" value="F:electron transfer activity"/>
    <property type="evidence" value="ECO:0007669"/>
    <property type="project" value="InterPro"/>
</dbReference>
<keyword evidence="6" id="KW-1133">Transmembrane helix</keyword>
<comment type="similarity">
    <text evidence="6">Belongs to the RnfG family.</text>
</comment>
<evidence type="ECO:0000256" key="1">
    <source>
        <dbReference type="ARBA" id="ARBA00022448"/>
    </source>
</evidence>
<dbReference type="NCBIfam" id="TIGR01947">
    <property type="entry name" value="rnfG"/>
    <property type="match status" value="1"/>
</dbReference>
<dbReference type="PANTHER" id="PTHR36118">
    <property type="entry name" value="ION-TRANSLOCATING OXIDOREDUCTASE COMPLEX SUBUNIT G"/>
    <property type="match status" value="1"/>
</dbReference>
<comment type="function">
    <text evidence="6">Part of a membrane-bound complex that couples electron transfer with translocation of ions across the membrane.</text>
</comment>
<dbReference type="EC" id="7.-.-.-" evidence="6"/>
<evidence type="ECO:0000259" key="7">
    <source>
        <dbReference type="SMART" id="SM00900"/>
    </source>
</evidence>
<dbReference type="GO" id="GO:0010181">
    <property type="term" value="F:FMN binding"/>
    <property type="evidence" value="ECO:0007669"/>
    <property type="project" value="InterPro"/>
</dbReference>
<keyword evidence="9" id="KW-1185">Reference proteome</keyword>
<sequence>MGIAKITSRFGMLLGLVALLCTLISAGIFFLTKEKIDQAMATQQRELLLQVIPQDYFDNNLVESAVIPKDEKLKGIQKIYFAKKEGQISAYAYETTAPDGYSGNIRLLVGLSPQGEVLGVRVIEHHETPGLGDKIELRISDWILSFTNQPINENNLNDWAVKKDGGKFDQFSGATITPRAIVNQVKSSTLVMLNHPLVLQQLATQQGQ</sequence>
<dbReference type="OrthoDB" id="9784165at2"/>
<proteinExistence type="inferred from homology"/>
<feature type="domain" description="FMN-binding" evidence="7">
    <location>
        <begin position="100"/>
        <end position="192"/>
    </location>
</feature>
<evidence type="ECO:0000256" key="5">
    <source>
        <dbReference type="ARBA" id="ARBA00022982"/>
    </source>
</evidence>